<dbReference type="PROSITE" id="PS51892">
    <property type="entry name" value="SUBTILASE"/>
    <property type="match status" value="1"/>
</dbReference>
<dbReference type="InterPro" id="IPR036852">
    <property type="entry name" value="Peptidase_S8/S53_dom_sf"/>
</dbReference>
<gene>
    <name evidence="6" type="ORF">ACJIZ3_004048</name>
</gene>
<comment type="caution">
    <text evidence="3">Lacks conserved residue(s) required for the propagation of feature annotation.</text>
</comment>
<protein>
    <recommendedName>
        <fullName evidence="5">Peptidase S8/S53 domain-containing protein</fullName>
    </recommendedName>
</protein>
<evidence type="ECO:0000313" key="7">
    <source>
        <dbReference type="Proteomes" id="UP001634393"/>
    </source>
</evidence>
<dbReference type="SUPFAM" id="SSF52743">
    <property type="entry name" value="Subtilisin-like"/>
    <property type="match status" value="1"/>
</dbReference>
<organism evidence="6 7">
    <name type="scientific">Penstemon smallii</name>
    <dbReference type="NCBI Taxonomy" id="265156"/>
    <lineage>
        <taxon>Eukaryota</taxon>
        <taxon>Viridiplantae</taxon>
        <taxon>Streptophyta</taxon>
        <taxon>Embryophyta</taxon>
        <taxon>Tracheophyta</taxon>
        <taxon>Spermatophyta</taxon>
        <taxon>Magnoliopsida</taxon>
        <taxon>eudicotyledons</taxon>
        <taxon>Gunneridae</taxon>
        <taxon>Pentapetalae</taxon>
        <taxon>asterids</taxon>
        <taxon>lamiids</taxon>
        <taxon>Lamiales</taxon>
        <taxon>Plantaginaceae</taxon>
        <taxon>Cheloneae</taxon>
        <taxon>Penstemon</taxon>
    </lineage>
</organism>
<evidence type="ECO:0000256" key="1">
    <source>
        <dbReference type="ARBA" id="ARBA00011073"/>
    </source>
</evidence>
<dbReference type="PANTHER" id="PTHR10795">
    <property type="entry name" value="PROPROTEIN CONVERTASE SUBTILISIN/KEXIN"/>
    <property type="match status" value="1"/>
</dbReference>
<feature type="domain" description="Peptidase S8/S53" evidence="5">
    <location>
        <begin position="3"/>
        <end position="39"/>
    </location>
</feature>
<comment type="caution">
    <text evidence="6">The sequence shown here is derived from an EMBL/GenBank/DDBJ whole genome shotgun (WGS) entry which is preliminary data.</text>
</comment>
<dbReference type="InterPro" id="IPR000209">
    <property type="entry name" value="Peptidase_S8/S53_dom"/>
</dbReference>
<feature type="chain" id="PRO_5044781976" description="Peptidase S8/S53 domain-containing protein" evidence="4">
    <location>
        <begin position="18"/>
        <end position="62"/>
    </location>
</feature>
<dbReference type="Gene3D" id="3.40.50.200">
    <property type="entry name" value="Peptidase S8/S53 domain"/>
    <property type="match status" value="1"/>
</dbReference>
<reference evidence="6 7" key="1">
    <citation type="submission" date="2024-12" db="EMBL/GenBank/DDBJ databases">
        <title>The unique morphological basis and parallel evolutionary history of personate flowers in Penstemon.</title>
        <authorList>
            <person name="Depatie T.H."/>
            <person name="Wessinger C.A."/>
        </authorList>
    </citation>
    <scope>NUCLEOTIDE SEQUENCE [LARGE SCALE GENOMIC DNA]</scope>
    <source>
        <strain evidence="6">WTNN_2</strain>
        <tissue evidence="6">Leaf</tissue>
    </source>
</reference>
<keyword evidence="2 4" id="KW-0732">Signal</keyword>
<dbReference type="InterPro" id="IPR045051">
    <property type="entry name" value="SBT"/>
</dbReference>
<proteinExistence type="inferred from homology"/>
<evidence type="ECO:0000256" key="3">
    <source>
        <dbReference type="PROSITE-ProRule" id="PRU01240"/>
    </source>
</evidence>
<evidence type="ECO:0000313" key="6">
    <source>
        <dbReference type="EMBL" id="KAL3818143.1"/>
    </source>
</evidence>
<accession>A0ABD3S163</accession>
<dbReference type="EMBL" id="JBJXBP010000007">
    <property type="protein sequence ID" value="KAL3818143.1"/>
    <property type="molecule type" value="Genomic_DNA"/>
</dbReference>
<dbReference type="AlphaFoldDB" id="A0ABD3S163"/>
<evidence type="ECO:0000259" key="5">
    <source>
        <dbReference type="Pfam" id="PF00082"/>
    </source>
</evidence>
<evidence type="ECO:0000256" key="2">
    <source>
        <dbReference type="ARBA" id="ARBA00022729"/>
    </source>
</evidence>
<comment type="similarity">
    <text evidence="1 3">Belongs to the peptidase S8 family.</text>
</comment>
<dbReference type="Pfam" id="PF00082">
    <property type="entry name" value="Peptidase_S8"/>
    <property type="match status" value="1"/>
</dbReference>
<evidence type="ECO:0000256" key="4">
    <source>
        <dbReference type="SAM" id="SignalP"/>
    </source>
</evidence>
<keyword evidence="7" id="KW-1185">Reference proteome</keyword>
<feature type="signal peptide" evidence="4">
    <location>
        <begin position="1"/>
        <end position="17"/>
    </location>
</feature>
<name>A0ABD3S163_9LAMI</name>
<dbReference type="Proteomes" id="UP001634393">
    <property type="component" value="Unassembled WGS sequence"/>
</dbReference>
<sequence length="62" mass="6959">MASGTSMLFAHLSGIVALSMTEHPYWSPTAIKFEIMTTSDIVNLSWTKSSYRPTYSQLGQRM</sequence>